<evidence type="ECO:0000256" key="1">
    <source>
        <dbReference type="ARBA" id="ARBA00023002"/>
    </source>
</evidence>
<reference evidence="4 5" key="1">
    <citation type="journal article" date="2018" name="Mol. Biol. Evol.">
        <title>Broad Genomic Sampling Reveals a Smut Pathogenic Ancestry of the Fungal Clade Ustilaginomycotina.</title>
        <authorList>
            <person name="Kijpornyongpan T."/>
            <person name="Mondo S.J."/>
            <person name="Barry K."/>
            <person name="Sandor L."/>
            <person name="Lee J."/>
            <person name="Lipzen A."/>
            <person name="Pangilinan J."/>
            <person name="LaButti K."/>
            <person name="Hainaut M."/>
            <person name="Henrissat B."/>
            <person name="Grigoriev I.V."/>
            <person name="Spatafora J.W."/>
            <person name="Aime M.C."/>
        </authorList>
    </citation>
    <scope>NUCLEOTIDE SEQUENCE [LARGE SCALE GENOMIC DNA]</scope>
    <source>
        <strain evidence="4 5">MCA 3882</strain>
    </source>
</reference>
<dbReference type="Gene3D" id="3.40.50.720">
    <property type="entry name" value="NAD(P)-binding Rossmann-like Domain"/>
    <property type="match status" value="2"/>
</dbReference>
<proteinExistence type="predicted"/>
<dbReference type="GO" id="GO:0051287">
    <property type="term" value="F:NAD binding"/>
    <property type="evidence" value="ECO:0007669"/>
    <property type="project" value="InterPro"/>
</dbReference>
<evidence type="ECO:0000313" key="4">
    <source>
        <dbReference type="EMBL" id="PWN32951.1"/>
    </source>
</evidence>
<dbReference type="STRING" id="1280837.A0A316V910"/>
<feature type="domain" description="D-isomer specific 2-hydroxyacid dehydrogenase NAD-binding" evidence="3">
    <location>
        <begin position="121"/>
        <end position="318"/>
    </location>
</feature>
<evidence type="ECO:0000313" key="5">
    <source>
        <dbReference type="Proteomes" id="UP000245771"/>
    </source>
</evidence>
<dbReference type="GO" id="GO:0016491">
    <property type="term" value="F:oxidoreductase activity"/>
    <property type="evidence" value="ECO:0007669"/>
    <property type="project" value="UniProtKB-KW"/>
</dbReference>
<gene>
    <name evidence="4" type="ORF">FA14DRAFT_79889</name>
</gene>
<dbReference type="Pfam" id="PF02826">
    <property type="entry name" value="2-Hacid_dh_C"/>
    <property type="match status" value="1"/>
</dbReference>
<dbReference type="PANTHER" id="PTHR43333">
    <property type="entry name" value="2-HACID_DH_C DOMAIN-CONTAINING PROTEIN"/>
    <property type="match status" value="1"/>
</dbReference>
<dbReference type="PANTHER" id="PTHR43333:SF1">
    <property type="entry name" value="D-ISOMER SPECIFIC 2-HYDROXYACID DEHYDROGENASE NAD-BINDING DOMAIN-CONTAINING PROTEIN"/>
    <property type="match status" value="1"/>
</dbReference>
<accession>A0A316V910</accession>
<dbReference type="OrthoDB" id="298012at2759"/>
<dbReference type="AlphaFoldDB" id="A0A316V910"/>
<dbReference type="Proteomes" id="UP000245771">
    <property type="component" value="Unassembled WGS sequence"/>
</dbReference>
<dbReference type="InterPro" id="IPR036291">
    <property type="entry name" value="NAD(P)-bd_dom_sf"/>
</dbReference>
<dbReference type="GeneID" id="37024692"/>
<dbReference type="EMBL" id="KZ819605">
    <property type="protein sequence ID" value="PWN32951.1"/>
    <property type="molecule type" value="Genomic_DNA"/>
</dbReference>
<evidence type="ECO:0000259" key="3">
    <source>
        <dbReference type="Pfam" id="PF02826"/>
    </source>
</evidence>
<keyword evidence="2" id="KW-0520">NAD</keyword>
<dbReference type="InterPro" id="IPR006140">
    <property type="entry name" value="D-isomer_DH_NAD-bd"/>
</dbReference>
<sequence length="358" mass="38767">MANSSIPPFGAIALLPLDSATAKAGLQSFKDRIKKDAPNVKIQSGADEINEETRAIIWLDNSANQKDLLESTLAKHKQIGWIQLPMAGITAYAPLAQKYSDRTWTSAKGAYSRPVAEHALMLALALLRNIPLRTHATAWGPPKALSLYNTNVLILGAGGIAIELLALLAPFKVNATILRRKAEPLKKEEIPVGWKGDIQVGSLSDLDKHVVNTDAIFVTCALTPETEGCLNKTQFDKITSKQAIVVNVARGEIIRQDDLVDAVRKGKLFGAGLDVTAPEPLPEGHVLWNLELDQADSEVKDNQGGAKRANVIITPHVANTVQTLVPLFSDRIINNVQLWQKQSKGDSFEGLVDPSAGY</sequence>
<dbReference type="SUPFAM" id="SSF51735">
    <property type="entry name" value="NAD(P)-binding Rossmann-fold domains"/>
    <property type="match status" value="1"/>
</dbReference>
<keyword evidence="1" id="KW-0560">Oxidoreductase</keyword>
<name>A0A316V910_9BASI</name>
<evidence type="ECO:0000256" key="2">
    <source>
        <dbReference type="ARBA" id="ARBA00023027"/>
    </source>
</evidence>
<dbReference type="RefSeq" id="XP_025353253.1">
    <property type="nucleotide sequence ID" value="XM_025502911.1"/>
</dbReference>
<keyword evidence="5" id="KW-1185">Reference proteome</keyword>
<dbReference type="InParanoid" id="A0A316V910"/>
<organism evidence="4 5">
    <name type="scientific">Meira miltonrushii</name>
    <dbReference type="NCBI Taxonomy" id="1280837"/>
    <lineage>
        <taxon>Eukaryota</taxon>
        <taxon>Fungi</taxon>
        <taxon>Dikarya</taxon>
        <taxon>Basidiomycota</taxon>
        <taxon>Ustilaginomycotina</taxon>
        <taxon>Exobasidiomycetes</taxon>
        <taxon>Exobasidiales</taxon>
        <taxon>Brachybasidiaceae</taxon>
        <taxon>Meira</taxon>
    </lineage>
</organism>
<protein>
    <submittedName>
        <fullName evidence="4">NAD(P)-binding protein</fullName>
    </submittedName>
</protein>